<feature type="domain" description="PRC-barrel" evidence="2">
    <location>
        <begin position="6"/>
        <end position="74"/>
    </location>
</feature>
<evidence type="ECO:0000256" key="1">
    <source>
        <dbReference type="SAM" id="MobiDB-lite"/>
    </source>
</evidence>
<evidence type="ECO:0000313" key="5">
    <source>
        <dbReference type="Proteomes" id="UP000586827"/>
    </source>
</evidence>
<dbReference type="PANTHER" id="PTHR38463:SF1">
    <property type="entry name" value="STRESS RESPONSE PROTEIN YSNF"/>
    <property type="match status" value="1"/>
</dbReference>
<dbReference type="Proteomes" id="UP000586827">
    <property type="component" value="Unassembled WGS sequence"/>
</dbReference>
<sequence length="251" mass="28185">MTGLLDEIIGNAVYDRSGDKIGKVKQIYIDNTSGSPTWAAVSTGFFHDDSLVPLVGAQHAAGSDALKLQVDKDEVKSAPHITLDHDISVDEEEQLFTHYRVDPRRAGWDAFVETTGQQGRGERAMTTDEEMIRSAEHLEVNRERTTSGKARLRKYAVTEEQTITVPTTHEEVRIEREPITDPDMVGRADIGEEEREVTLREDHLTLGKESVPVERVRLAVDEVEDTQTMSGTVRKERFETEGIEEDPEGKR</sequence>
<dbReference type="InterPro" id="IPR052967">
    <property type="entry name" value="Stress_Response_Assoc"/>
</dbReference>
<reference evidence="4 5" key="1">
    <citation type="submission" date="2020-05" db="EMBL/GenBank/DDBJ databases">
        <title>MicrobeNet Type strains.</title>
        <authorList>
            <person name="Nicholson A.C."/>
        </authorList>
    </citation>
    <scope>NUCLEOTIDE SEQUENCE [LARGE SCALE GENOMIC DNA]</scope>
    <source>
        <strain evidence="4 5">JCM 3224</strain>
    </source>
</reference>
<dbReference type="SUPFAM" id="SSF50346">
    <property type="entry name" value="PRC-barrel domain"/>
    <property type="match status" value="1"/>
</dbReference>
<feature type="domain" description="DUF2382" evidence="3">
    <location>
        <begin position="131"/>
        <end position="239"/>
    </location>
</feature>
<dbReference type="NCBIfam" id="TIGR02271">
    <property type="entry name" value="YsnF/AvaK domain"/>
    <property type="match status" value="1"/>
</dbReference>
<protein>
    <submittedName>
        <fullName evidence="4">PRC and DUF2382 domain-containing protein</fullName>
    </submittedName>
</protein>
<dbReference type="PANTHER" id="PTHR38463">
    <property type="entry name" value="STRESS RESPONSE PROTEIN YSNF"/>
    <property type="match status" value="1"/>
</dbReference>
<evidence type="ECO:0000259" key="3">
    <source>
        <dbReference type="Pfam" id="PF09557"/>
    </source>
</evidence>
<dbReference type="Pfam" id="PF05239">
    <property type="entry name" value="PRC"/>
    <property type="match status" value="1"/>
</dbReference>
<dbReference type="InterPro" id="IPR014747">
    <property type="entry name" value="Bac_photo_RC_H_C"/>
</dbReference>
<dbReference type="GO" id="GO:0030077">
    <property type="term" value="C:plasma membrane light-harvesting complex"/>
    <property type="evidence" value="ECO:0007669"/>
    <property type="project" value="InterPro"/>
</dbReference>
<proteinExistence type="predicted"/>
<feature type="region of interest" description="Disordered" evidence="1">
    <location>
        <begin position="222"/>
        <end position="251"/>
    </location>
</feature>
<name>A0A849C4K0_9NOCA</name>
<keyword evidence="5" id="KW-1185">Reference proteome</keyword>
<dbReference type="Pfam" id="PF09557">
    <property type="entry name" value="DUF2382"/>
    <property type="match status" value="1"/>
</dbReference>
<organism evidence="4 5">
    <name type="scientific">Nocardia uniformis</name>
    <dbReference type="NCBI Taxonomy" id="53432"/>
    <lineage>
        <taxon>Bacteria</taxon>
        <taxon>Bacillati</taxon>
        <taxon>Actinomycetota</taxon>
        <taxon>Actinomycetes</taxon>
        <taxon>Mycobacteriales</taxon>
        <taxon>Nocardiaceae</taxon>
        <taxon>Nocardia</taxon>
    </lineage>
</organism>
<dbReference type="InterPro" id="IPR027275">
    <property type="entry name" value="PRC-brl_dom"/>
</dbReference>
<evidence type="ECO:0000313" key="4">
    <source>
        <dbReference type="EMBL" id="NNH71360.1"/>
    </source>
</evidence>
<dbReference type="Gene3D" id="3.90.50.10">
    <property type="entry name" value="Photosynthetic Reaction Center, subunit H, domain 2"/>
    <property type="match status" value="1"/>
</dbReference>
<feature type="compositionally biased region" description="Acidic residues" evidence="1">
    <location>
        <begin position="241"/>
        <end position="251"/>
    </location>
</feature>
<accession>A0A849C4K0</accession>
<comment type="caution">
    <text evidence="4">The sequence shown here is derived from an EMBL/GenBank/DDBJ whole genome shotgun (WGS) entry which is preliminary data.</text>
</comment>
<dbReference type="AlphaFoldDB" id="A0A849C4K0"/>
<dbReference type="GO" id="GO:0019684">
    <property type="term" value="P:photosynthesis, light reaction"/>
    <property type="evidence" value="ECO:0007669"/>
    <property type="project" value="InterPro"/>
</dbReference>
<dbReference type="InterPro" id="IPR019060">
    <property type="entry name" value="DUF2382"/>
</dbReference>
<evidence type="ECO:0000259" key="2">
    <source>
        <dbReference type="Pfam" id="PF05239"/>
    </source>
</evidence>
<dbReference type="EMBL" id="JABELX010000005">
    <property type="protein sequence ID" value="NNH71360.1"/>
    <property type="molecule type" value="Genomic_DNA"/>
</dbReference>
<gene>
    <name evidence="4" type="ORF">HLB23_16065</name>
</gene>
<dbReference type="InterPro" id="IPR011033">
    <property type="entry name" value="PRC_barrel-like_sf"/>
</dbReference>